<comment type="caution">
    <text evidence="2">The sequence shown here is derived from an EMBL/GenBank/DDBJ whole genome shotgun (WGS) entry which is preliminary data.</text>
</comment>
<evidence type="ECO:0000313" key="1">
    <source>
        <dbReference type="EMBL" id="MBB6564390.1"/>
    </source>
</evidence>
<sequence length="90" mass="9431">MAAKVKVKLNPAGMQAMLKSRGIAQAVHARAEEVAARARQDAAIVRHELQDAVDVEDVITDRAVSIVAIAHPAGRGIEGKHSSLTKAVTG</sequence>
<dbReference type="Proteomes" id="UP000534306">
    <property type="component" value="Unassembled WGS sequence"/>
</dbReference>
<dbReference type="EMBL" id="JABJRC010000018">
    <property type="protein sequence ID" value="NOL45853.1"/>
    <property type="molecule type" value="Genomic_DNA"/>
</dbReference>
<dbReference type="EMBL" id="JACHKF010000001">
    <property type="protein sequence ID" value="MBB6564390.1"/>
    <property type="molecule type" value="Genomic_DNA"/>
</dbReference>
<accession>A0A7Y4L7P8</accession>
<reference evidence="1 4" key="2">
    <citation type="submission" date="2020-08" db="EMBL/GenBank/DDBJ databases">
        <title>Sequencing the genomes of 1000 actinobacteria strains.</title>
        <authorList>
            <person name="Klenk H.-P."/>
        </authorList>
    </citation>
    <scope>NUCLEOTIDE SEQUENCE [LARGE SCALE GENOMIC DNA]</scope>
    <source>
        <strain evidence="1 4">DSM 15626</strain>
    </source>
</reference>
<evidence type="ECO:0000313" key="3">
    <source>
        <dbReference type="Proteomes" id="UP000534306"/>
    </source>
</evidence>
<gene>
    <name evidence="1" type="ORF">HNR71_000027</name>
    <name evidence="2" type="ORF">HPO96_36975</name>
</gene>
<keyword evidence="3" id="KW-1185">Reference proteome</keyword>
<reference evidence="2 3" key="1">
    <citation type="submission" date="2020-05" db="EMBL/GenBank/DDBJ databases">
        <title>Genome sequence of Kribbella sandramycini ATCC 39419.</title>
        <authorList>
            <person name="Maclea K.S."/>
            <person name="Fair J.L."/>
        </authorList>
    </citation>
    <scope>NUCLEOTIDE SEQUENCE [LARGE SCALE GENOMIC DNA]</scope>
    <source>
        <strain evidence="2 3">ATCC 39419</strain>
    </source>
</reference>
<evidence type="ECO:0000313" key="4">
    <source>
        <dbReference type="Proteomes" id="UP000553957"/>
    </source>
</evidence>
<protein>
    <submittedName>
        <fullName evidence="2">Uncharacterized protein</fullName>
    </submittedName>
</protein>
<organism evidence="2 3">
    <name type="scientific">Kribbella sandramycini</name>
    <dbReference type="NCBI Taxonomy" id="60450"/>
    <lineage>
        <taxon>Bacteria</taxon>
        <taxon>Bacillati</taxon>
        <taxon>Actinomycetota</taxon>
        <taxon>Actinomycetes</taxon>
        <taxon>Propionibacteriales</taxon>
        <taxon>Kribbellaceae</taxon>
        <taxon>Kribbella</taxon>
    </lineage>
</organism>
<dbReference type="Proteomes" id="UP000553957">
    <property type="component" value="Unassembled WGS sequence"/>
</dbReference>
<evidence type="ECO:0000313" key="2">
    <source>
        <dbReference type="EMBL" id="NOL45853.1"/>
    </source>
</evidence>
<proteinExistence type="predicted"/>
<dbReference type="AlphaFoldDB" id="A0A7Y4L7P8"/>
<dbReference type="RefSeq" id="WP_171679152.1">
    <property type="nucleotide sequence ID" value="NZ_BAAAGT010000022.1"/>
</dbReference>
<name>A0A7Y4L7P8_9ACTN</name>